<dbReference type="SUPFAM" id="SSF69796">
    <property type="entry name" value="Thymidylate synthase-complementing protein Thy1"/>
    <property type="match status" value="1"/>
</dbReference>
<accession>A0ABW1KM18</accession>
<dbReference type="GO" id="GO:0050797">
    <property type="term" value="F:thymidylate synthase (FAD) activity"/>
    <property type="evidence" value="ECO:0007669"/>
    <property type="project" value="UniProtKB-EC"/>
</dbReference>
<dbReference type="RefSeq" id="WP_377429786.1">
    <property type="nucleotide sequence ID" value="NZ_JBHSPR010000044.1"/>
</dbReference>
<keyword evidence="6" id="KW-0808">Transferase</keyword>
<proteinExistence type="predicted"/>
<dbReference type="InterPro" id="IPR036098">
    <property type="entry name" value="Thymidylate_synthase_ThyX_sf"/>
</dbReference>
<dbReference type="PANTHER" id="PTHR34934">
    <property type="entry name" value="FLAVIN-DEPENDENT THYMIDYLATE SYNTHASE"/>
    <property type="match status" value="1"/>
</dbReference>
<dbReference type="CDD" id="cd20175">
    <property type="entry name" value="ThyX"/>
    <property type="match status" value="1"/>
</dbReference>
<dbReference type="PROSITE" id="PS51331">
    <property type="entry name" value="THYX"/>
    <property type="match status" value="1"/>
</dbReference>
<dbReference type="Gene3D" id="6.10.140.450">
    <property type="match status" value="1"/>
</dbReference>
<keyword evidence="7" id="KW-1185">Reference proteome</keyword>
<keyword evidence="3" id="KW-0545">Nucleotide biosynthesis</keyword>
<dbReference type="NCBIfam" id="TIGR02170">
    <property type="entry name" value="thyX"/>
    <property type="match status" value="1"/>
</dbReference>
<protein>
    <recommendedName>
        <fullName evidence="5">FAD-dependent thymidylate synthase</fullName>
        <ecNumber evidence="5">2.1.1.148</ecNumber>
    </recommendedName>
</protein>
<dbReference type="InterPro" id="IPR003669">
    <property type="entry name" value="Thymidylate_synthase_ThyX"/>
</dbReference>
<dbReference type="Proteomes" id="UP001596203">
    <property type="component" value="Unassembled WGS sequence"/>
</dbReference>
<dbReference type="GO" id="GO:0032259">
    <property type="term" value="P:methylation"/>
    <property type="evidence" value="ECO:0007669"/>
    <property type="project" value="UniProtKB-KW"/>
</dbReference>
<organism evidence="6 7">
    <name type="scientific">Plantactinospora solaniradicis</name>
    <dbReference type="NCBI Taxonomy" id="1723736"/>
    <lineage>
        <taxon>Bacteria</taxon>
        <taxon>Bacillati</taxon>
        <taxon>Actinomycetota</taxon>
        <taxon>Actinomycetes</taxon>
        <taxon>Micromonosporales</taxon>
        <taxon>Micromonosporaceae</taxon>
        <taxon>Plantactinospora</taxon>
    </lineage>
</organism>
<keyword evidence="2" id="KW-0285">Flavoprotein</keyword>
<name>A0ABW1KM18_9ACTN</name>
<dbReference type="EC" id="2.1.1.148" evidence="5"/>
<dbReference type="Pfam" id="PF02511">
    <property type="entry name" value="Thy1"/>
    <property type="match status" value="1"/>
</dbReference>
<evidence type="ECO:0000256" key="5">
    <source>
        <dbReference type="NCBIfam" id="TIGR02170"/>
    </source>
</evidence>
<dbReference type="EMBL" id="JBHSPR010000044">
    <property type="protein sequence ID" value="MFC6021518.1"/>
    <property type="molecule type" value="Genomic_DNA"/>
</dbReference>
<evidence type="ECO:0000256" key="2">
    <source>
        <dbReference type="ARBA" id="ARBA00022630"/>
    </source>
</evidence>
<evidence type="ECO:0000256" key="4">
    <source>
        <dbReference type="ARBA" id="ARBA00022827"/>
    </source>
</evidence>
<keyword evidence="4" id="KW-0274">FAD</keyword>
<dbReference type="Gene3D" id="3.30.70.3180">
    <property type="match status" value="2"/>
</dbReference>
<comment type="caution">
    <text evidence="6">The sequence shown here is derived from an EMBL/GenBank/DDBJ whole genome shotgun (WGS) entry which is preliminary data.</text>
</comment>
<sequence length="260" mass="29944">MRVITVATTEVNYGNIPKSGYIPHHEHHSDTEPEMMLKRPDSDYWEINPEWIEWGRTAYPEPIDELHEACGRGCYESYHRPRPETAENADYLANILSSEHFSVLGHGHITFYVDGVSRAMLLELERHSQRYHLNFSVLSQRYVDQHKVGVVIPPLFTDEEAVRLRQHHHESLEKYDAVYHDMRSRGASVKEARGAARAFLPEATETKFFVTASIRGWRAVIEQRATPAADEEIRLFALEVLRQLKEVAPNSVQDLTGELL</sequence>
<evidence type="ECO:0000256" key="1">
    <source>
        <dbReference type="ARBA" id="ARBA00022603"/>
    </source>
</evidence>
<evidence type="ECO:0000313" key="6">
    <source>
        <dbReference type="EMBL" id="MFC6021518.1"/>
    </source>
</evidence>
<evidence type="ECO:0000313" key="7">
    <source>
        <dbReference type="Proteomes" id="UP001596203"/>
    </source>
</evidence>
<gene>
    <name evidence="6" type="primary">thyX</name>
    <name evidence="6" type="ORF">ACFP2T_35785</name>
</gene>
<dbReference type="PANTHER" id="PTHR34934:SF1">
    <property type="entry name" value="FLAVIN-DEPENDENT THYMIDYLATE SYNTHASE"/>
    <property type="match status" value="1"/>
</dbReference>
<reference evidence="7" key="1">
    <citation type="journal article" date="2019" name="Int. J. Syst. Evol. Microbiol.">
        <title>The Global Catalogue of Microorganisms (GCM) 10K type strain sequencing project: providing services to taxonomists for standard genome sequencing and annotation.</title>
        <authorList>
            <consortium name="The Broad Institute Genomics Platform"/>
            <consortium name="The Broad Institute Genome Sequencing Center for Infectious Disease"/>
            <person name="Wu L."/>
            <person name="Ma J."/>
        </authorList>
    </citation>
    <scope>NUCLEOTIDE SEQUENCE [LARGE SCALE GENOMIC DNA]</scope>
    <source>
        <strain evidence="7">ZS-35-S2</strain>
    </source>
</reference>
<evidence type="ECO:0000256" key="3">
    <source>
        <dbReference type="ARBA" id="ARBA00022727"/>
    </source>
</evidence>
<keyword evidence="1 6" id="KW-0489">Methyltransferase</keyword>